<reference evidence="2 3" key="1">
    <citation type="journal article" date="2019" name="Sci. Rep.">
        <title>Comparative genomics of chytrid fungi reveal insights into the obligate biotrophic and pathogenic lifestyle of Synchytrium endobioticum.</title>
        <authorList>
            <person name="van de Vossenberg B.T.L.H."/>
            <person name="Warris S."/>
            <person name="Nguyen H.D.T."/>
            <person name="van Gent-Pelzer M.P.E."/>
            <person name="Joly D.L."/>
            <person name="van de Geest H.C."/>
            <person name="Bonants P.J.M."/>
            <person name="Smith D.S."/>
            <person name="Levesque C.A."/>
            <person name="van der Lee T.A.J."/>
        </authorList>
    </citation>
    <scope>NUCLEOTIDE SEQUENCE [LARGE SCALE GENOMIC DNA]</scope>
    <source>
        <strain evidence="2 3">LEV6574</strain>
    </source>
</reference>
<feature type="compositionally biased region" description="Basic residues" evidence="1">
    <location>
        <begin position="86"/>
        <end position="96"/>
    </location>
</feature>
<accession>A0A507CY18</accession>
<dbReference type="Proteomes" id="UP000320475">
    <property type="component" value="Unassembled WGS sequence"/>
</dbReference>
<dbReference type="AlphaFoldDB" id="A0A507CY18"/>
<proteinExistence type="predicted"/>
<evidence type="ECO:0000313" key="2">
    <source>
        <dbReference type="EMBL" id="TPX44056.1"/>
    </source>
</evidence>
<feature type="compositionally biased region" description="Basic and acidic residues" evidence="1">
    <location>
        <begin position="97"/>
        <end position="107"/>
    </location>
</feature>
<gene>
    <name evidence="2" type="ORF">SeLEV6574_g04740</name>
</gene>
<organism evidence="2 3">
    <name type="scientific">Synchytrium endobioticum</name>
    <dbReference type="NCBI Taxonomy" id="286115"/>
    <lineage>
        <taxon>Eukaryota</taxon>
        <taxon>Fungi</taxon>
        <taxon>Fungi incertae sedis</taxon>
        <taxon>Chytridiomycota</taxon>
        <taxon>Chytridiomycota incertae sedis</taxon>
        <taxon>Chytridiomycetes</taxon>
        <taxon>Synchytriales</taxon>
        <taxon>Synchytriaceae</taxon>
        <taxon>Synchytrium</taxon>
    </lineage>
</organism>
<protein>
    <submittedName>
        <fullName evidence="2">Uncharacterized protein</fullName>
    </submittedName>
</protein>
<feature type="region of interest" description="Disordered" evidence="1">
    <location>
        <begin position="65"/>
        <end position="178"/>
    </location>
</feature>
<sequence>MQETTAELNQTPRYEFIPTSCDHLIARLELERQKTFFSKQRLKLKFGSTKSQSPRLINRPVILDPITTDSATTPCNTESHGGARQSQKKKQYLKSAHHQEGDGGERPVKRHKSVEKVPASLSSDYVHDADREEQGEENIVETILPAQYQNEEDANYEDEESNGAEEHTVSESAKTQSKTAARNFVLGSESPSPTNAELVERLDAMESMMKQLKLENIYLKRDLRGLTDRLRVLEDCVE</sequence>
<comment type="caution">
    <text evidence="2">The sequence shown here is derived from an EMBL/GenBank/DDBJ whole genome shotgun (WGS) entry which is preliminary data.</text>
</comment>
<evidence type="ECO:0000313" key="3">
    <source>
        <dbReference type="Proteomes" id="UP000320475"/>
    </source>
</evidence>
<dbReference type="VEuPathDB" id="FungiDB:SeMB42_g03183"/>
<name>A0A507CY18_9FUNG</name>
<dbReference type="EMBL" id="QEAM01000200">
    <property type="protein sequence ID" value="TPX44056.1"/>
    <property type="molecule type" value="Genomic_DNA"/>
</dbReference>
<evidence type="ECO:0000256" key="1">
    <source>
        <dbReference type="SAM" id="MobiDB-lite"/>
    </source>
</evidence>
<feature type="compositionally biased region" description="Polar residues" evidence="1">
    <location>
        <begin position="67"/>
        <end position="79"/>
    </location>
</feature>
<feature type="compositionally biased region" description="Acidic residues" evidence="1">
    <location>
        <begin position="150"/>
        <end position="163"/>
    </location>
</feature>